<accession>A0ABW2YER9</accession>
<feature type="signal peptide" evidence="2">
    <location>
        <begin position="1"/>
        <end position="22"/>
    </location>
</feature>
<dbReference type="CDD" id="cd14789">
    <property type="entry name" value="Tiki"/>
    <property type="match status" value="1"/>
</dbReference>
<evidence type="ECO:0000313" key="3">
    <source>
        <dbReference type="EMBL" id="MFD0726850.1"/>
    </source>
</evidence>
<feature type="chain" id="PRO_5047304892" evidence="2">
    <location>
        <begin position="23"/>
        <end position="345"/>
    </location>
</feature>
<keyword evidence="2" id="KW-0732">Signal</keyword>
<dbReference type="PANTHER" id="PTHR40590">
    <property type="entry name" value="CYTOPLASMIC PROTEIN-RELATED"/>
    <property type="match status" value="1"/>
</dbReference>
<dbReference type="RefSeq" id="WP_386825066.1">
    <property type="nucleotide sequence ID" value="NZ_JBHTIF010000003.1"/>
</dbReference>
<dbReference type="PANTHER" id="PTHR40590:SF1">
    <property type="entry name" value="CYTOPLASMIC PROTEIN"/>
    <property type="match status" value="1"/>
</dbReference>
<dbReference type="InterPro" id="IPR002816">
    <property type="entry name" value="TraB/PrgY/GumN_fam"/>
</dbReference>
<dbReference type="Pfam" id="PF01963">
    <property type="entry name" value="TraB_PrgY_gumN"/>
    <property type="match status" value="1"/>
</dbReference>
<evidence type="ECO:0000256" key="1">
    <source>
        <dbReference type="SAM" id="MobiDB-lite"/>
    </source>
</evidence>
<gene>
    <name evidence="3" type="ORF">ACFQ0E_14730</name>
</gene>
<protein>
    <submittedName>
        <fullName evidence="3">TraB/GumN family protein</fullName>
    </submittedName>
</protein>
<dbReference type="EMBL" id="JBHTIF010000003">
    <property type="protein sequence ID" value="MFD0726850.1"/>
    <property type="molecule type" value="Genomic_DNA"/>
</dbReference>
<comment type="caution">
    <text evidence="3">The sequence shown here is derived from an EMBL/GenBank/DDBJ whole genome shotgun (WGS) entry which is preliminary data.</text>
</comment>
<dbReference type="Proteomes" id="UP001597110">
    <property type="component" value="Unassembled WGS sequence"/>
</dbReference>
<dbReference type="InterPro" id="IPR047111">
    <property type="entry name" value="YbaP-like"/>
</dbReference>
<proteinExistence type="predicted"/>
<evidence type="ECO:0000313" key="4">
    <source>
        <dbReference type="Proteomes" id="UP001597110"/>
    </source>
</evidence>
<name>A0ABW2YER9_9GAMM</name>
<reference evidence="4" key="1">
    <citation type="journal article" date="2019" name="Int. J. Syst. Evol. Microbiol.">
        <title>The Global Catalogue of Microorganisms (GCM) 10K type strain sequencing project: providing services to taxonomists for standard genome sequencing and annotation.</title>
        <authorList>
            <consortium name="The Broad Institute Genomics Platform"/>
            <consortium name="The Broad Institute Genome Sequencing Center for Infectious Disease"/>
            <person name="Wu L."/>
            <person name="Ma J."/>
        </authorList>
    </citation>
    <scope>NUCLEOTIDE SEQUENCE [LARGE SCALE GENOMIC DNA]</scope>
    <source>
        <strain evidence="4">CCUG 55585</strain>
    </source>
</reference>
<evidence type="ECO:0000256" key="2">
    <source>
        <dbReference type="SAM" id="SignalP"/>
    </source>
</evidence>
<organism evidence="3 4">
    <name type="scientific">Lysobacter brunescens</name>
    <dbReference type="NCBI Taxonomy" id="262323"/>
    <lineage>
        <taxon>Bacteria</taxon>
        <taxon>Pseudomonadati</taxon>
        <taxon>Pseudomonadota</taxon>
        <taxon>Gammaproteobacteria</taxon>
        <taxon>Lysobacterales</taxon>
        <taxon>Lysobacteraceae</taxon>
        <taxon>Lysobacter</taxon>
    </lineage>
</organism>
<sequence>MRSRTLLIGLLVAAIATVSAVAATKSGPRKAAAAPQTPPVPPVPLLWKVSDGDNDLYLLGSFHLLKPADYPLSQDVDLAFDDAETLAFELSPEEMTSPALAQAMAQAALRTDGKPLSHELPEPMLRQLQAWTKANAETLEAMGLHGDMLLAFDAWFVGLTISIIEMRKQGLDPEQGLDKYFMARAAKAGKAATGLEKGREQIAIFDTMGKVEQLQFLEEALSEAHKSGDEIEQLHTAWRRGDAAQLWQGMAVEMRDEYPKLYQRINVARNDAWVPKLQAMLDRPGTDDTLVVVGTLHLLGEDGVVEKLRAKGYRVERVCTGCPPETPLGSGKSPAAGKPVAGSKR</sequence>
<keyword evidence="4" id="KW-1185">Reference proteome</keyword>
<feature type="region of interest" description="Disordered" evidence="1">
    <location>
        <begin position="322"/>
        <end position="345"/>
    </location>
</feature>